<keyword evidence="1" id="KW-0812">Transmembrane</keyword>
<organism evidence="2 3">
    <name type="scientific">Anaerococcus vaginalis</name>
    <dbReference type="NCBI Taxonomy" id="33037"/>
    <lineage>
        <taxon>Bacteria</taxon>
        <taxon>Bacillati</taxon>
        <taxon>Bacillota</taxon>
        <taxon>Tissierellia</taxon>
        <taxon>Tissierellales</taxon>
        <taxon>Peptoniphilaceae</taxon>
        <taxon>Anaerococcus</taxon>
    </lineage>
</organism>
<feature type="transmembrane region" description="Helical" evidence="1">
    <location>
        <begin position="12"/>
        <end position="31"/>
    </location>
</feature>
<evidence type="ECO:0000313" key="2">
    <source>
        <dbReference type="EMBL" id="QQB61790.1"/>
    </source>
</evidence>
<sequence>MNSNKKNYCKNYIIANTFLWIFLLFINFILYILFKNLQNTDKIYAMLLIIILIIVLAFKKYMDKKLKSSKIFKKSKLIYEEMMDYSNIVLLLFIFLYIKSLNNIIYIDESYGLIYKICVILPYINFMIIILFFFKSFDLIRKYILCISYKKLLIFGSWIFLAGIISINSWQIISLLFAFISLCINYDNYSSIYKYIFKETLIINSIRKQELKDKFAFMRIILAFLNLFIYILIILTQNSKITLDLYRFLAIDDINKFPNFVKIFFLGVDRIFIILIIYCLFVFRYKDKFKNILKKLMNSDSFLDFPFKLLFLN</sequence>
<gene>
    <name evidence="2" type="ORF">I6H45_08305</name>
</gene>
<evidence type="ECO:0000313" key="3">
    <source>
        <dbReference type="Proteomes" id="UP000595276"/>
    </source>
</evidence>
<protein>
    <submittedName>
        <fullName evidence="2">Uncharacterized protein</fullName>
    </submittedName>
</protein>
<proteinExistence type="predicted"/>
<dbReference type="RefSeq" id="WP_004839503.1">
    <property type="nucleotide sequence ID" value="NZ_CP066014.1"/>
</dbReference>
<evidence type="ECO:0000256" key="1">
    <source>
        <dbReference type="SAM" id="Phobius"/>
    </source>
</evidence>
<reference evidence="2 3" key="1">
    <citation type="submission" date="2020-12" db="EMBL/GenBank/DDBJ databases">
        <title>FDA dAtabase for Regulatory Grade micrObial Sequences (FDA-ARGOS): Supporting development and validation of Infectious Disease Dx tests.</title>
        <authorList>
            <person name="Sproer C."/>
            <person name="Gronow S."/>
            <person name="Severitt S."/>
            <person name="Schroder I."/>
            <person name="Tallon L."/>
            <person name="Sadzewicz L."/>
            <person name="Zhao X."/>
            <person name="Boylan J."/>
            <person name="Ott S."/>
            <person name="Bowen H."/>
            <person name="Vavikolanu K."/>
            <person name="Mehta A."/>
            <person name="Aluvathingal J."/>
            <person name="Nadendla S."/>
            <person name="Lowell S."/>
            <person name="Myers T."/>
            <person name="Yan Y."/>
            <person name="Sichtig H."/>
        </authorList>
    </citation>
    <scope>NUCLEOTIDE SEQUENCE [LARGE SCALE GENOMIC DNA]</scope>
    <source>
        <strain evidence="2 3">FDAARGOS_988</strain>
    </source>
</reference>
<keyword evidence="1" id="KW-1133">Transmembrane helix</keyword>
<feature type="transmembrane region" description="Helical" evidence="1">
    <location>
        <begin position="143"/>
        <end position="164"/>
    </location>
</feature>
<feature type="transmembrane region" description="Helical" evidence="1">
    <location>
        <begin position="43"/>
        <end position="61"/>
    </location>
</feature>
<dbReference type="KEGG" id="avg:I6H45_08305"/>
<name>A0A7T4F0M7_9FIRM</name>
<keyword evidence="1" id="KW-0472">Membrane</keyword>
<dbReference type="Proteomes" id="UP000595276">
    <property type="component" value="Chromosome"/>
</dbReference>
<feature type="transmembrane region" description="Helical" evidence="1">
    <location>
        <begin position="170"/>
        <end position="189"/>
    </location>
</feature>
<dbReference type="GeneID" id="79022739"/>
<dbReference type="EMBL" id="CP066014">
    <property type="protein sequence ID" value="QQB61790.1"/>
    <property type="molecule type" value="Genomic_DNA"/>
</dbReference>
<feature type="transmembrane region" description="Helical" evidence="1">
    <location>
        <begin position="82"/>
        <end position="101"/>
    </location>
</feature>
<accession>A0A7T4F0M7</accession>
<dbReference type="AlphaFoldDB" id="A0A7T4F0M7"/>
<feature type="transmembrane region" description="Helical" evidence="1">
    <location>
        <begin position="263"/>
        <end position="285"/>
    </location>
</feature>
<feature type="transmembrane region" description="Helical" evidence="1">
    <location>
        <begin position="216"/>
        <end position="235"/>
    </location>
</feature>
<feature type="transmembrane region" description="Helical" evidence="1">
    <location>
        <begin position="113"/>
        <end position="134"/>
    </location>
</feature>